<gene>
    <name evidence="7" type="primary">UGA4</name>
    <name evidence="7" type="ORF">BN1211_3317</name>
</gene>
<dbReference type="GO" id="GO:0022857">
    <property type="term" value="F:transmembrane transporter activity"/>
    <property type="evidence" value="ECO:0007669"/>
    <property type="project" value="InterPro"/>
</dbReference>
<feature type="transmembrane region" description="Helical" evidence="6">
    <location>
        <begin position="72"/>
        <end position="97"/>
    </location>
</feature>
<feature type="transmembrane region" description="Helical" evidence="6">
    <location>
        <begin position="194"/>
        <end position="217"/>
    </location>
</feature>
<dbReference type="Proteomes" id="UP000038830">
    <property type="component" value="Unassembled WGS sequence"/>
</dbReference>
<evidence type="ECO:0000256" key="6">
    <source>
        <dbReference type="SAM" id="Phobius"/>
    </source>
</evidence>
<accession>A0A0H5CE44</accession>
<feature type="transmembrane region" description="Helical" evidence="6">
    <location>
        <begin position="103"/>
        <end position="136"/>
    </location>
</feature>
<evidence type="ECO:0000256" key="1">
    <source>
        <dbReference type="ARBA" id="ARBA00004141"/>
    </source>
</evidence>
<proteinExistence type="predicted"/>
<reference evidence="8" key="1">
    <citation type="journal article" date="2015" name="J. Biotechnol.">
        <title>The structure of the Cyberlindnera jadinii genome and its relation to Candida utilis analyzed by the occurrence of single nucleotide polymorphisms.</title>
        <authorList>
            <person name="Rupp O."/>
            <person name="Brinkrolf K."/>
            <person name="Buerth C."/>
            <person name="Kunigo M."/>
            <person name="Schneider J."/>
            <person name="Jaenicke S."/>
            <person name="Goesmann A."/>
            <person name="Puehler A."/>
            <person name="Jaeger K.-E."/>
            <person name="Ernst J.F."/>
        </authorList>
    </citation>
    <scope>NUCLEOTIDE SEQUENCE [LARGE SCALE GENOMIC DNA]</scope>
    <source>
        <strain evidence="8">ATCC 18201 / CBS 1600 / BCRC 20928 / JCM 3617 / NBRC 0987 / NRRL Y-1542</strain>
    </source>
</reference>
<dbReference type="PANTHER" id="PTHR45649">
    <property type="entry name" value="AMINO-ACID PERMEASE BAT1"/>
    <property type="match status" value="1"/>
</dbReference>
<protein>
    <submittedName>
        <fullName evidence="7">UGA4 protein</fullName>
    </submittedName>
</protein>
<keyword evidence="4 6" id="KW-1133">Transmembrane helix</keyword>
<evidence type="ECO:0000313" key="8">
    <source>
        <dbReference type="Proteomes" id="UP000038830"/>
    </source>
</evidence>
<keyword evidence="2" id="KW-0813">Transport</keyword>
<dbReference type="PANTHER" id="PTHR45649:SF6">
    <property type="entry name" value="GABA-SPECIFIC PERMEASE"/>
    <property type="match status" value="1"/>
</dbReference>
<feature type="transmembrane region" description="Helical" evidence="6">
    <location>
        <begin position="354"/>
        <end position="376"/>
    </location>
</feature>
<feature type="transmembrane region" description="Helical" evidence="6">
    <location>
        <begin position="223"/>
        <end position="241"/>
    </location>
</feature>
<evidence type="ECO:0000256" key="5">
    <source>
        <dbReference type="ARBA" id="ARBA00023136"/>
    </source>
</evidence>
<dbReference type="Pfam" id="PF13520">
    <property type="entry name" value="AA_permease_2"/>
    <property type="match status" value="1"/>
</dbReference>
<keyword evidence="3 6" id="KW-0812">Transmembrane</keyword>
<feature type="transmembrane region" description="Helical" evidence="6">
    <location>
        <begin position="510"/>
        <end position="529"/>
    </location>
</feature>
<organism evidence="7 8">
    <name type="scientific">Cyberlindnera jadinii (strain ATCC 18201 / CBS 1600 / BCRC 20928 / JCM 3617 / NBRC 0987 / NRRL Y-1542)</name>
    <name type="common">Torula yeast</name>
    <name type="synonym">Candida utilis</name>
    <dbReference type="NCBI Taxonomy" id="983966"/>
    <lineage>
        <taxon>Eukaryota</taxon>
        <taxon>Fungi</taxon>
        <taxon>Dikarya</taxon>
        <taxon>Ascomycota</taxon>
        <taxon>Saccharomycotina</taxon>
        <taxon>Saccharomycetes</taxon>
        <taxon>Phaffomycetales</taxon>
        <taxon>Phaffomycetaceae</taxon>
        <taxon>Cyberlindnera</taxon>
    </lineage>
</organism>
<feature type="transmembrane region" description="Helical" evidence="6">
    <location>
        <begin position="405"/>
        <end position="426"/>
    </location>
</feature>
<dbReference type="EMBL" id="CDQK01000003">
    <property type="protein sequence ID" value="CEP22859.1"/>
    <property type="molecule type" value="Genomic_DNA"/>
</dbReference>
<evidence type="ECO:0000256" key="2">
    <source>
        <dbReference type="ARBA" id="ARBA00022448"/>
    </source>
</evidence>
<dbReference type="AlphaFoldDB" id="A0A0H5CE44"/>
<feature type="transmembrane region" description="Helical" evidence="6">
    <location>
        <begin position="476"/>
        <end position="498"/>
    </location>
</feature>
<evidence type="ECO:0000256" key="4">
    <source>
        <dbReference type="ARBA" id="ARBA00022989"/>
    </source>
</evidence>
<dbReference type="InterPro" id="IPR002293">
    <property type="entry name" value="AA/rel_permease1"/>
</dbReference>
<dbReference type="Gene3D" id="1.20.1740.10">
    <property type="entry name" value="Amino acid/polyamine transporter I"/>
    <property type="match status" value="1"/>
</dbReference>
<evidence type="ECO:0000256" key="3">
    <source>
        <dbReference type="ARBA" id="ARBA00022692"/>
    </source>
</evidence>
<evidence type="ECO:0000313" key="7">
    <source>
        <dbReference type="EMBL" id="CEP22859.1"/>
    </source>
</evidence>
<dbReference type="GO" id="GO:0016020">
    <property type="term" value="C:membrane"/>
    <property type="evidence" value="ECO:0007669"/>
    <property type="project" value="UniProtKB-SubCell"/>
</dbReference>
<feature type="transmembrane region" description="Helical" evidence="6">
    <location>
        <begin position="432"/>
        <end position="455"/>
    </location>
</feature>
<dbReference type="PIRSF" id="PIRSF006060">
    <property type="entry name" value="AA_transporter"/>
    <property type="match status" value="1"/>
</dbReference>
<sequence>MTKLTAVLSADLRSIASNCLNTDLDAQRSAIRDVHSHVPIDARLAQDRKLNDDELLALAGYKHELVRQFGPFNMIGVAFSIMSVLPSIASVMGQIYTVNNASIWGWTIASCLIFCVGVCMSELASAIPTAGGLYYWTYHYAPDSIRIPVSFLVGNTNTIALASGLCSIDYGFAKELLSIVYIAKDGDFNITRGIVYGVYAACIVSHIATACIASYGIAKLQSLSVICNVALVVLFIFTMLIGTDKKNDAKFVFGTIENLSDWNTGWSWVMNGLMPAVWTIGAFDSCVHMSEEAYDATKNVPIGIMGSIAATGILGWLIIMVCSFCINPDLASVIDTDSGQPMAQLIYDSLGKHWAIAFMVMICYCQWLMGASIITATSRQAWAFARDNGLPFSSIIKVVNSKLKVPIRAIVFSGTLALIIGLLCLINDTAANAVFTLTVCGNYFAWQSPIILRMYRQWSKDESVRFKPGPFYLGDILSPIVNILSIFFTVFVIIMAMFPSEPTVDKETMNYTIVITGGTWILSMAYYYAYAHKTFKGPRSTVEATPTIEGTGEDTDKIDAAFYSAEKESI</sequence>
<keyword evidence="5 6" id="KW-0472">Membrane</keyword>
<name>A0A0H5CE44_CYBJN</name>
<comment type="subcellular location">
    <subcellularLocation>
        <location evidence="1">Membrane</location>
        <topology evidence="1">Multi-pass membrane protein</topology>
    </subcellularLocation>
</comment>